<dbReference type="VEuPathDB" id="FungiDB:AMAG_18924"/>
<dbReference type="EMBL" id="GG745341">
    <property type="protein sequence ID" value="KNE62821.1"/>
    <property type="molecule type" value="Genomic_DNA"/>
</dbReference>
<evidence type="ECO:0000313" key="1">
    <source>
        <dbReference type="EMBL" id="KNE62821.1"/>
    </source>
</evidence>
<accession>A0A0L0SK11</accession>
<dbReference type="AlphaFoldDB" id="A0A0L0SK11"/>
<gene>
    <name evidence="1" type="ORF">AMAG_18924</name>
</gene>
<organism evidence="1 2">
    <name type="scientific">Allomyces macrogynus (strain ATCC 38327)</name>
    <name type="common">Allomyces javanicus var. macrogynus</name>
    <dbReference type="NCBI Taxonomy" id="578462"/>
    <lineage>
        <taxon>Eukaryota</taxon>
        <taxon>Fungi</taxon>
        <taxon>Fungi incertae sedis</taxon>
        <taxon>Blastocladiomycota</taxon>
        <taxon>Blastocladiomycetes</taxon>
        <taxon>Blastocladiales</taxon>
        <taxon>Blastocladiaceae</taxon>
        <taxon>Allomyces</taxon>
    </lineage>
</organism>
<reference evidence="1 2" key="1">
    <citation type="submission" date="2009-11" db="EMBL/GenBank/DDBJ databases">
        <title>Annotation of Allomyces macrogynus ATCC 38327.</title>
        <authorList>
            <consortium name="The Broad Institute Genome Sequencing Platform"/>
            <person name="Russ C."/>
            <person name="Cuomo C."/>
            <person name="Burger G."/>
            <person name="Gray M.W."/>
            <person name="Holland P.W.H."/>
            <person name="King N."/>
            <person name="Lang F.B.F."/>
            <person name="Roger A.J."/>
            <person name="Ruiz-Trillo I."/>
            <person name="Young S.K."/>
            <person name="Zeng Q."/>
            <person name="Gargeya S."/>
            <person name="Fitzgerald M."/>
            <person name="Haas B."/>
            <person name="Abouelleil A."/>
            <person name="Alvarado L."/>
            <person name="Arachchi H.M."/>
            <person name="Berlin A."/>
            <person name="Chapman S.B."/>
            <person name="Gearin G."/>
            <person name="Goldberg J."/>
            <person name="Griggs A."/>
            <person name="Gujja S."/>
            <person name="Hansen M."/>
            <person name="Heiman D."/>
            <person name="Howarth C."/>
            <person name="Larimer J."/>
            <person name="Lui A."/>
            <person name="MacDonald P.J.P."/>
            <person name="McCowen C."/>
            <person name="Montmayeur A."/>
            <person name="Murphy C."/>
            <person name="Neiman D."/>
            <person name="Pearson M."/>
            <person name="Priest M."/>
            <person name="Roberts A."/>
            <person name="Saif S."/>
            <person name="Shea T."/>
            <person name="Sisk P."/>
            <person name="Stolte C."/>
            <person name="Sykes S."/>
            <person name="Wortman J."/>
            <person name="Nusbaum C."/>
            <person name="Birren B."/>
        </authorList>
    </citation>
    <scope>NUCLEOTIDE SEQUENCE [LARGE SCALE GENOMIC DNA]</scope>
    <source>
        <strain evidence="1 2">ATCC 38327</strain>
    </source>
</reference>
<dbReference type="Proteomes" id="UP000054350">
    <property type="component" value="Unassembled WGS sequence"/>
</dbReference>
<keyword evidence="2" id="KW-1185">Reference proteome</keyword>
<proteinExistence type="predicted"/>
<reference evidence="2" key="2">
    <citation type="submission" date="2009-11" db="EMBL/GenBank/DDBJ databases">
        <title>The Genome Sequence of Allomyces macrogynus strain ATCC 38327.</title>
        <authorList>
            <consortium name="The Broad Institute Genome Sequencing Platform"/>
            <person name="Russ C."/>
            <person name="Cuomo C."/>
            <person name="Shea T."/>
            <person name="Young S.K."/>
            <person name="Zeng Q."/>
            <person name="Koehrsen M."/>
            <person name="Haas B."/>
            <person name="Borodovsky M."/>
            <person name="Guigo R."/>
            <person name="Alvarado L."/>
            <person name="Berlin A."/>
            <person name="Borenstein D."/>
            <person name="Chen Z."/>
            <person name="Engels R."/>
            <person name="Freedman E."/>
            <person name="Gellesch M."/>
            <person name="Goldberg J."/>
            <person name="Griggs A."/>
            <person name="Gujja S."/>
            <person name="Heiman D."/>
            <person name="Hepburn T."/>
            <person name="Howarth C."/>
            <person name="Jen D."/>
            <person name="Larson L."/>
            <person name="Lewis B."/>
            <person name="Mehta T."/>
            <person name="Park D."/>
            <person name="Pearson M."/>
            <person name="Roberts A."/>
            <person name="Saif S."/>
            <person name="Shenoy N."/>
            <person name="Sisk P."/>
            <person name="Stolte C."/>
            <person name="Sykes S."/>
            <person name="Walk T."/>
            <person name="White J."/>
            <person name="Yandava C."/>
            <person name="Burger G."/>
            <person name="Gray M.W."/>
            <person name="Holland P.W.H."/>
            <person name="King N."/>
            <person name="Lang F.B.F."/>
            <person name="Roger A.J."/>
            <person name="Ruiz-Trillo I."/>
            <person name="Lander E."/>
            <person name="Nusbaum C."/>
        </authorList>
    </citation>
    <scope>NUCLEOTIDE SEQUENCE [LARGE SCALE GENOMIC DNA]</scope>
    <source>
        <strain evidence="2">ATCC 38327</strain>
    </source>
</reference>
<sequence length="59" mass="6765">MFYEIWDPMAKVKGTDTLVSLDDLLNNTTVDLSRESLSLIRQLFAIPKVFSSWCTRRAA</sequence>
<evidence type="ECO:0000313" key="2">
    <source>
        <dbReference type="Proteomes" id="UP000054350"/>
    </source>
</evidence>
<protein>
    <submittedName>
        <fullName evidence="1">Uncharacterized protein</fullName>
    </submittedName>
</protein>
<name>A0A0L0SK11_ALLM3</name>